<evidence type="ECO:0000313" key="2">
    <source>
        <dbReference type="Proteomes" id="UP001524460"/>
    </source>
</evidence>
<evidence type="ECO:0008006" key="3">
    <source>
        <dbReference type="Google" id="ProtNLM"/>
    </source>
</evidence>
<dbReference type="EMBL" id="JANEYT010000085">
    <property type="protein sequence ID" value="MCQ1060720.1"/>
    <property type="molecule type" value="Genomic_DNA"/>
</dbReference>
<evidence type="ECO:0000313" key="1">
    <source>
        <dbReference type="EMBL" id="MCQ1060720.1"/>
    </source>
</evidence>
<name>A0ABT1N7J5_9GAMM</name>
<organism evidence="1 2">
    <name type="scientific">Photobacterium pectinilyticum</name>
    <dbReference type="NCBI Taxonomy" id="2906793"/>
    <lineage>
        <taxon>Bacteria</taxon>
        <taxon>Pseudomonadati</taxon>
        <taxon>Pseudomonadota</taxon>
        <taxon>Gammaproteobacteria</taxon>
        <taxon>Vibrionales</taxon>
        <taxon>Vibrionaceae</taxon>
        <taxon>Photobacterium</taxon>
    </lineage>
</organism>
<comment type="caution">
    <text evidence="1">The sequence shown here is derived from an EMBL/GenBank/DDBJ whole genome shotgun (WGS) entry which is preliminary data.</text>
</comment>
<sequence length="319" mass="35751">MKKTTILSLITSITLLSGCANTPESAIDIKAKKAKSYSLNSDKFSEPTRLLYPLTWIKPERKTNNLDQFYMEAPKNTVQNVGQATAFAAGALGMLTAGDAIIDILGFGSSKTEYSPRLGSAMLFTVTTFDKKDDWESQSLAVTQLNHIALKNAAESDMFIEDSSHEHFLSRYWLAHELSNKHCHGLSESDDFSAKSSPNLCYSITSYNALVNWDNNGHLPLMPNGDVISARTILAPGFPIERLTLVESEQSIEQYLYVPPLALSPVRELFFNQNHEQTIEWLESKRLSLHPYLKRLSDGKIMYFNPRVEKEMQTAESAT</sequence>
<dbReference type="RefSeq" id="WP_255044805.1">
    <property type="nucleotide sequence ID" value="NZ_JANEYT010000085.1"/>
</dbReference>
<reference evidence="1 2" key="1">
    <citation type="submission" date="2022-07" db="EMBL/GenBank/DDBJ databases">
        <title>Photobacterium pectinilyticum sp. nov., a marine bacterium isolated from surface seawater of Qingdao offshore.</title>
        <authorList>
            <person name="Wang X."/>
        </authorList>
    </citation>
    <scope>NUCLEOTIDE SEQUENCE [LARGE SCALE GENOMIC DNA]</scope>
    <source>
        <strain evidence="1 2">ZSDE20</strain>
    </source>
</reference>
<dbReference type="Proteomes" id="UP001524460">
    <property type="component" value="Unassembled WGS sequence"/>
</dbReference>
<protein>
    <recommendedName>
        <fullName evidence="3">Lipoprotein</fullName>
    </recommendedName>
</protein>
<accession>A0ABT1N7J5</accession>
<gene>
    <name evidence="1" type="ORF">NHN17_21990</name>
</gene>
<proteinExistence type="predicted"/>
<dbReference type="PROSITE" id="PS51257">
    <property type="entry name" value="PROKAR_LIPOPROTEIN"/>
    <property type="match status" value="1"/>
</dbReference>
<keyword evidence="2" id="KW-1185">Reference proteome</keyword>